<dbReference type="EMBL" id="MLCF01000155">
    <property type="protein sequence ID" value="OIV35426.1"/>
    <property type="molecule type" value="Genomic_DNA"/>
</dbReference>
<dbReference type="OrthoDB" id="9778153at2"/>
<dbReference type="AlphaFoldDB" id="A0A1J7C707"/>
<dbReference type="STRING" id="1428644.BIV57_21595"/>
<dbReference type="Proteomes" id="UP000243342">
    <property type="component" value="Unassembled WGS sequence"/>
</dbReference>
<evidence type="ECO:0000313" key="2">
    <source>
        <dbReference type="Proteomes" id="UP000243342"/>
    </source>
</evidence>
<protein>
    <submittedName>
        <fullName evidence="1">Uncharacterized protein</fullName>
    </submittedName>
</protein>
<gene>
    <name evidence="1" type="ORF">BIV57_21595</name>
</gene>
<accession>A0A1J7C707</accession>
<proteinExistence type="predicted"/>
<sequence>MPNTAHSALFTTLFDDAALFPPGNAPMDSAVRAHEALLGREDTVELVGPFVCRSARIPELVGALAGLTPPPDGFFLSLVARGGRDELLAALAAADAPPLVVGAVELANPDTAAAVAALDELLPKEAAGFVELPWRSLEAGLDALAASTSPDGLRAKFRTGGTDASAFPTEAQLAGAIAGAVRRGLAFKCTAGLHHAVRRADPETGFEHHGFLNVILATAAALDDPSDTAAVAAALAERDPQAVAERIRALDGPRAAAVRGRFTSFGTCSIDEPVCDLVDLGLLALAME</sequence>
<evidence type="ECO:0000313" key="1">
    <source>
        <dbReference type="EMBL" id="OIV35426.1"/>
    </source>
</evidence>
<name>A0A1J7C707_9ACTN</name>
<dbReference type="RefSeq" id="WP_071658609.1">
    <property type="nucleotide sequence ID" value="NZ_MLCF01000155.1"/>
</dbReference>
<keyword evidence="2" id="KW-1185">Reference proteome</keyword>
<organism evidence="1 2">
    <name type="scientific">Mangrovactinospora gilvigrisea</name>
    <dbReference type="NCBI Taxonomy" id="1428644"/>
    <lineage>
        <taxon>Bacteria</taxon>
        <taxon>Bacillati</taxon>
        <taxon>Actinomycetota</taxon>
        <taxon>Actinomycetes</taxon>
        <taxon>Kitasatosporales</taxon>
        <taxon>Streptomycetaceae</taxon>
        <taxon>Mangrovactinospora</taxon>
    </lineage>
</organism>
<comment type="caution">
    <text evidence="1">The sequence shown here is derived from an EMBL/GenBank/DDBJ whole genome shotgun (WGS) entry which is preliminary data.</text>
</comment>
<reference evidence="1 2" key="1">
    <citation type="submission" date="2016-10" db="EMBL/GenBank/DDBJ databases">
        <title>Genome sequence of Streptomyces gilvigriseus MUSC 26.</title>
        <authorList>
            <person name="Lee L.-H."/>
            <person name="Ser H.-L."/>
        </authorList>
    </citation>
    <scope>NUCLEOTIDE SEQUENCE [LARGE SCALE GENOMIC DNA]</scope>
    <source>
        <strain evidence="1 2">MUSC 26</strain>
    </source>
</reference>